<dbReference type="EMBL" id="QPFP01000006">
    <property type="protein sequence ID" value="TEB36009.1"/>
    <property type="molecule type" value="Genomic_DNA"/>
</dbReference>
<keyword evidence="3" id="KW-1185">Reference proteome</keyword>
<evidence type="ECO:0000313" key="2">
    <source>
        <dbReference type="EMBL" id="TEB36009.1"/>
    </source>
</evidence>
<proteinExistence type="predicted"/>
<feature type="transmembrane region" description="Helical" evidence="1">
    <location>
        <begin position="107"/>
        <end position="124"/>
    </location>
</feature>
<feature type="transmembrane region" description="Helical" evidence="1">
    <location>
        <begin position="57"/>
        <end position="78"/>
    </location>
</feature>
<keyword evidence="1" id="KW-0472">Membrane</keyword>
<protein>
    <submittedName>
        <fullName evidence="2">Uncharacterized protein</fullName>
    </submittedName>
</protein>
<evidence type="ECO:0000256" key="1">
    <source>
        <dbReference type="SAM" id="Phobius"/>
    </source>
</evidence>
<gene>
    <name evidence="2" type="ORF">FA13DRAFT_1787463</name>
</gene>
<accession>A0A4Y7TR31</accession>
<feature type="transmembrane region" description="Helical" evidence="1">
    <location>
        <begin position="27"/>
        <end position="45"/>
    </location>
</feature>
<evidence type="ECO:0000313" key="3">
    <source>
        <dbReference type="Proteomes" id="UP000298030"/>
    </source>
</evidence>
<comment type="caution">
    <text evidence="2">The sequence shown here is derived from an EMBL/GenBank/DDBJ whole genome shotgun (WGS) entry which is preliminary data.</text>
</comment>
<dbReference type="AlphaFoldDB" id="A0A4Y7TR31"/>
<sequence>MDPELIETALAHSADTNYLVRLSMNTGYQIMSLLTPPVYTAFVLARRGRSAWSLNRTLRATWVGGLGGAATFGGISYLRYANSSFEATRTRRIESAYDTSRVRREDHSTIGALLMAVLTPALLWKRANPVNLILGGAGLGGGVGVLTHYTRSLTGDIPPRIELKARETPEPKA</sequence>
<name>A0A4Y7TR31_COPMI</name>
<reference evidence="2 3" key="1">
    <citation type="journal article" date="2019" name="Nat. Ecol. Evol.">
        <title>Megaphylogeny resolves global patterns of mushroom evolution.</title>
        <authorList>
            <person name="Varga T."/>
            <person name="Krizsan K."/>
            <person name="Foldi C."/>
            <person name="Dima B."/>
            <person name="Sanchez-Garcia M."/>
            <person name="Sanchez-Ramirez S."/>
            <person name="Szollosi G.J."/>
            <person name="Szarkandi J.G."/>
            <person name="Papp V."/>
            <person name="Albert L."/>
            <person name="Andreopoulos W."/>
            <person name="Angelini C."/>
            <person name="Antonin V."/>
            <person name="Barry K.W."/>
            <person name="Bougher N.L."/>
            <person name="Buchanan P."/>
            <person name="Buyck B."/>
            <person name="Bense V."/>
            <person name="Catcheside P."/>
            <person name="Chovatia M."/>
            <person name="Cooper J."/>
            <person name="Damon W."/>
            <person name="Desjardin D."/>
            <person name="Finy P."/>
            <person name="Geml J."/>
            <person name="Haridas S."/>
            <person name="Hughes K."/>
            <person name="Justo A."/>
            <person name="Karasinski D."/>
            <person name="Kautmanova I."/>
            <person name="Kiss B."/>
            <person name="Kocsube S."/>
            <person name="Kotiranta H."/>
            <person name="LaButti K.M."/>
            <person name="Lechner B.E."/>
            <person name="Liimatainen K."/>
            <person name="Lipzen A."/>
            <person name="Lukacs Z."/>
            <person name="Mihaltcheva S."/>
            <person name="Morgado L.N."/>
            <person name="Niskanen T."/>
            <person name="Noordeloos M.E."/>
            <person name="Ohm R.A."/>
            <person name="Ortiz-Santana B."/>
            <person name="Ovrebo C."/>
            <person name="Racz N."/>
            <person name="Riley R."/>
            <person name="Savchenko A."/>
            <person name="Shiryaev A."/>
            <person name="Soop K."/>
            <person name="Spirin V."/>
            <person name="Szebenyi C."/>
            <person name="Tomsovsky M."/>
            <person name="Tulloss R.E."/>
            <person name="Uehling J."/>
            <person name="Grigoriev I.V."/>
            <person name="Vagvolgyi C."/>
            <person name="Papp T."/>
            <person name="Martin F.M."/>
            <person name="Miettinen O."/>
            <person name="Hibbett D.S."/>
            <person name="Nagy L.G."/>
        </authorList>
    </citation>
    <scope>NUCLEOTIDE SEQUENCE [LARGE SCALE GENOMIC DNA]</scope>
    <source>
        <strain evidence="2 3">FP101781</strain>
    </source>
</reference>
<keyword evidence="1" id="KW-1133">Transmembrane helix</keyword>
<organism evidence="2 3">
    <name type="scientific">Coprinellus micaceus</name>
    <name type="common">Glistening ink-cap mushroom</name>
    <name type="synonym">Coprinus micaceus</name>
    <dbReference type="NCBI Taxonomy" id="71717"/>
    <lineage>
        <taxon>Eukaryota</taxon>
        <taxon>Fungi</taxon>
        <taxon>Dikarya</taxon>
        <taxon>Basidiomycota</taxon>
        <taxon>Agaricomycotina</taxon>
        <taxon>Agaricomycetes</taxon>
        <taxon>Agaricomycetidae</taxon>
        <taxon>Agaricales</taxon>
        <taxon>Agaricineae</taxon>
        <taxon>Psathyrellaceae</taxon>
        <taxon>Coprinellus</taxon>
    </lineage>
</organism>
<dbReference type="OrthoDB" id="2524788at2759"/>
<keyword evidence="1" id="KW-0812">Transmembrane</keyword>
<dbReference type="Proteomes" id="UP000298030">
    <property type="component" value="Unassembled WGS sequence"/>
</dbReference>